<dbReference type="EMBL" id="CACSAS010000001">
    <property type="protein sequence ID" value="CAA0099039.1"/>
    <property type="molecule type" value="Genomic_DNA"/>
</dbReference>
<evidence type="ECO:0000313" key="5">
    <source>
        <dbReference type="EMBL" id="CAA0099039.1"/>
    </source>
</evidence>
<dbReference type="Gene3D" id="3.40.50.1000">
    <property type="entry name" value="HAD superfamily/HAD-like"/>
    <property type="match status" value="1"/>
</dbReference>
<protein>
    <submittedName>
        <fullName evidence="5">Phosphoglycolate phosphatase</fullName>
        <ecNumber evidence="5">3.1.3.18</ecNumber>
    </submittedName>
</protein>
<dbReference type="PANTHER" id="PTHR46193">
    <property type="entry name" value="6-PHOSPHOGLUCONATE PHOSPHATASE"/>
    <property type="match status" value="1"/>
</dbReference>
<evidence type="ECO:0000256" key="4">
    <source>
        <dbReference type="ARBA" id="ARBA00022842"/>
    </source>
</evidence>
<dbReference type="NCBIfam" id="TIGR01509">
    <property type="entry name" value="HAD-SF-IA-v3"/>
    <property type="match status" value="1"/>
</dbReference>
<dbReference type="PANTHER" id="PTHR46193:SF10">
    <property type="entry name" value="6-PHOSPHOGLUCONATE PHOSPHATASE"/>
    <property type="match status" value="1"/>
</dbReference>
<proteinExistence type="inferred from homology"/>
<dbReference type="AlphaFoldDB" id="A0A5S9P6K9"/>
<dbReference type="GO" id="GO:0046872">
    <property type="term" value="F:metal ion binding"/>
    <property type="evidence" value="ECO:0007669"/>
    <property type="project" value="UniProtKB-KW"/>
</dbReference>
<dbReference type="CDD" id="cd07526">
    <property type="entry name" value="HAD_BPGM_like"/>
    <property type="match status" value="1"/>
</dbReference>
<dbReference type="SFLD" id="SFLDG01129">
    <property type="entry name" value="C1.5:_HAD__Beta-PGM__Phosphata"/>
    <property type="match status" value="1"/>
</dbReference>
<dbReference type="Proteomes" id="UP000433050">
    <property type="component" value="Unassembled WGS sequence"/>
</dbReference>
<keyword evidence="3" id="KW-0479">Metal-binding</keyword>
<keyword evidence="6" id="KW-1185">Reference proteome</keyword>
<sequence>MKTRSLAMRPALIIFDCDGVLIDSEVLSARALIDELACHGVAVDMGFVARHFIGRAYPVIVAEVSERFGVTLPDDFEERYRGRLLASFRTGLAAMAGAIETVEALQVPACVATSSSPARLAASLAMVGLDRHFDGRTFTASEVPRGKPAPDLFLHAAAVMGADPSTCVVVEDSVPGLLAGLAAGMQVWRFTGGSHLANMDVPLPVDCRPHRSFASFAELRAALPHLFHPSAGVVNLA</sequence>
<evidence type="ECO:0000313" key="6">
    <source>
        <dbReference type="Proteomes" id="UP000433050"/>
    </source>
</evidence>
<dbReference type="GO" id="GO:0008967">
    <property type="term" value="F:phosphoglycolate phosphatase activity"/>
    <property type="evidence" value="ECO:0007669"/>
    <property type="project" value="UniProtKB-EC"/>
</dbReference>
<comment type="cofactor">
    <cofactor evidence="1">
        <name>Mg(2+)</name>
        <dbReference type="ChEBI" id="CHEBI:18420"/>
    </cofactor>
</comment>
<dbReference type="InterPro" id="IPR036412">
    <property type="entry name" value="HAD-like_sf"/>
</dbReference>
<dbReference type="InterPro" id="IPR051600">
    <property type="entry name" value="Beta-PGM-like"/>
</dbReference>
<dbReference type="EC" id="3.1.3.18" evidence="5"/>
<evidence type="ECO:0000256" key="2">
    <source>
        <dbReference type="ARBA" id="ARBA00006171"/>
    </source>
</evidence>
<keyword evidence="4" id="KW-0460">Magnesium</keyword>
<comment type="similarity">
    <text evidence="2">Belongs to the HAD-like hydrolase superfamily. CbbY/CbbZ/Gph/YieH family.</text>
</comment>
<dbReference type="SUPFAM" id="SSF56784">
    <property type="entry name" value="HAD-like"/>
    <property type="match status" value="1"/>
</dbReference>
<reference evidence="5 6" key="1">
    <citation type="submission" date="2019-12" db="EMBL/GenBank/DDBJ databases">
        <authorList>
            <person name="Reyes-Prieto M."/>
        </authorList>
    </citation>
    <scope>NUCLEOTIDE SEQUENCE [LARGE SCALE GENOMIC DNA]</scope>
    <source>
        <strain evidence="5">HF14-78462</strain>
    </source>
</reference>
<dbReference type="Pfam" id="PF00702">
    <property type="entry name" value="Hydrolase"/>
    <property type="match status" value="1"/>
</dbReference>
<name>A0A5S9P6K9_9HYPH</name>
<dbReference type="SFLD" id="SFLDS00003">
    <property type="entry name" value="Haloacid_Dehalogenase"/>
    <property type="match status" value="1"/>
</dbReference>
<dbReference type="InterPro" id="IPR023198">
    <property type="entry name" value="PGP-like_dom2"/>
</dbReference>
<dbReference type="InterPro" id="IPR023214">
    <property type="entry name" value="HAD_sf"/>
</dbReference>
<evidence type="ECO:0000256" key="1">
    <source>
        <dbReference type="ARBA" id="ARBA00001946"/>
    </source>
</evidence>
<dbReference type="Gene3D" id="1.10.150.240">
    <property type="entry name" value="Putative phosphatase, domain 2"/>
    <property type="match status" value="1"/>
</dbReference>
<keyword evidence="5" id="KW-0378">Hydrolase</keyword>
<accession>A0A5S9P6K9</accession>
<dbReference type="InterPro" id="IPR006439">
    <property type="entry name" value="HAD-SF_hydro_IA"/>
</dbReference>
<evidence type="ECO:0000256" key="3">
    <source>
        <dbReference type="ARBA" id="ARBA00022723"/>
    </source>
</evidence>
<organism evidence="5 6">
    <name type="scientific">Starkeya nomas</name>
    <dbReference type="NCBI Taxonomy" id="2666134"/>
    <lineage>
        <taxon>Bacteria</taxon>
        <taxon>Pseudomonadati</taxon>
        <taxon>Pseudomonadota</taxon>
        <taxon>Alphaproteobacteria</taxon>
        <taxon>Hyphomicrobiales</taxon>
        <taxon>Xanthobacteraceae</taxon>
        <taxon>Starkeya</taxon>
    </lineage>
</organism>
<gene>
    <name evidence="5" type="primary">gph_2</name>
    <name evidence="5" type="ORF">STARVERO_02387</name>
</gene>